<accession>A0A401Q357</accession>
<dbReference type="Proteomes" id="UP000288216">
    <property type="component" value="Unassembled WGS sequence"/>
</dbReference>
<organism evidence="1 2">
    <name type="scientific">Scyliorhinus torazame</name>
    <name type="common">Cloudy catshark</name>
    <name type="synonym">Catulus torazame</name>
    <dbReference type="NCBI Taxonomy" id="75743"/>
    <lineage>
        <taxon>Eukaryota</taxon>
        <taxon>Metazoa</taxon>
        <taxon>Chordata</taxon>
        <taxon>Craniata</taxon>
        <taxon>Vertebrata</taxon>
        <taxon>Chondrichthyes</taxon>
        <taxon>Elasmobranchii</taxon>
        <taxon>Galeomorphii</taxon>
        <taxon>Galeoidea</taxon>
        <taxon>Carcharhiniformes</taxon>
        <taxon>Scyliorhinidae</taxon>
        <taxon>Scyliorhinus</taxon>
    </lineage>
</organism>
<proteinExistence type="predicted"/>
<reference evidence="1 2" key="1">
    <citation type="journal article" date="2018" name="Nat. Ecol. Evol.">
        <title>Shark genomes provide insights into elasmobranch evolution and the origin of vertebrates.</title>
        <authorList>
            <person name="Hara Y"/>
            <person name="Yamaguchi K"/>
            <person name="Onimaru K"/>
            <person name="Kadota M"/>
            <person name="Koyanagi M"/>
            <person name="Keeley SD"/>
            <person name="Tatsumi K"/>
            <person name="Tanaka K"/>
            <person name="Motone F"/>
            <person name="Kageyama Y"/>
            <person name="Nozu R"/>
            <person name="Adachi N"/>
            <person name="Nishimura O"/>
            <person name="Nakagawa R"/>
            <person name="Tanegashima C"/>
            <person name="Kiyatake I"/>
            <person name="Matsumoto R"/>
            <person name="Murakumo K"/>
            <person name="Nishida K"/>
            <person name="Terakita A"/>
            <person name="Kuratani S"/>
            <person name="Sato K"/>
            <person name="Hyodo S Kuraku.S."/>
        </authorList>
    </citation>
    <scope>NUCLEOTIDE SEQUENCE [LARGE SCALE GENOMIC DNA]</scope>
</reference>
<gene>
    <name evidence="1" type="ORF">scyTo_0017003</name>
</gene>
<dbReference type="EMBL" id="BFAA01010715">
    <property type="protein sequence ID" value="GCB79753.1"/>
    <property type="molecule type" value="Genomic_DNA"/>
</dbReference>
<keyword evidence="2" id="KW-1185">Reference proteome</keyword>
<evidence type="ECO:0000313" key="2">
    <source>
        <dbReference type="Proteomes" id="UP000288216"/>
    </source>
</evidence>
<sequence>MNRFVEMLDEAKDEMKLWNKITLSGMWVSGAAEQWARHNMVPDIDCGPVQQEWCFMELDSVTFVIVADLKQMVDLRLEPIWIRSELVTEQRNMAVDT</sequence>
<dbReference type="AlphaFoldDB" id="A0A401Q357"/>
<name>A0A401Q357_SCYTO</name>
<comment type="caution">
    <text evidence="1">The sequence shown here is derived from an EMBL/GenBank/DDBJ whole genome shotgun (WGS) entry which is preliminary data.</text>
</comment>
<protein>
    <submittedName>
        <fullName evidence="1">Uncharacterized protein</fullName>
    </submittedName>
</protein>
<evidence type="ECO:0000313" key="1">
    <source>
        <dbReference type="EMBL" id="GCB79753.1"/>
    </source>
</evidence>